<name>A0A1I7WIM0_HETBA</name>
<evidence type="ECO:0000313" key="2">
    <source>
        <dbReference type="WBParaSite" id="Hba_04861"/>
    </source>
</evidence>
<organism evidence="1 2">
    <name type="scientific">Heterorhabditis bacteriophora</name>
    <name type="common">Entomopathogenic nematode worm</name>
    <dbReference type="NCBI Taxonomy" id="37862"/>
    <lineage>
        <taxon>Eukaryota</taxon>
        <taxon>Metazoa</taxon>
        <taxon>Ecdysozoa</taxon>
        <taxon>Nematoda</taxon>
        <taxon>Chromadorea</taxon>
        <taxon>Rhabditida</taxon>
        <taxon>Rhabditina</taxon>
        <taxon>Rhabditomorpha</taxon>
        <taxon>Strongyloidea</taxon>
        <taxon>Heterorhabditidae</taxon>
        <taxon>Heterorhabditis</taxon>
    </lineage>
</organism>
<reference evidence="2" key="1">
    <citation type="submission" date="2016-11" db="UniProtKB">
        <authorList>
            <consortium name="WormBaseParasite"/>
        </authorList>
    </citation>
    <scope>IDENTIFICATION</scope>
</reference>
<proteinExistence type="predicted"/>
<dbReference type="Proteomes" id="UP000095283">
    <property type="component" value="Unplaced"/>
</dbReference>
<protein>
    <submittedName>
        <fullName evidence="2">Uncharacterized protein</fullName>
    </submittedName>
</protein>
<accession>A0A1I7WIM0</accession>
<dbReference type="AlphaFoldDB" id="A0A1I7WIM0"/>
<evidence type="ECO:0000313" key="1">
    <source>
        <dbReference type="Proteomes" id="UP000095283"/>
    </source>
</evidence>
<sequence length="42" mass="5062">MSHQKLHIRHWENYVEACKSHSLCTRERCCVPQYLQVLVSTF</sequence>
<keyword evidence="1" id="KW-1185">Reference proteome</keyword>
<dbReference type="WBParaSite" id="Hba_04861">
    <property type="protein sequence ID" value="Hba_04861"/>
    <property type="gene ID" value="Hba_04861"/>
</dbReference>